<dbReference type="InterPro" id="IPR055296">
    <property type="entry name" value="SRL2-like"/>
</dbReference>
<comment type="caution">
    <text evidence="1">The sequence shown here is derived from an EMBL/GenBank/DDBJ whole genome shotgun (WGS) entry which is preliminary data.</text>
</comment>
<organism evidence="1 2">
    <name type="scientific">Hevea brasiliensis</name>
    <name type="common">Para rubber tree</name>
    <name type="synonym">Siphonia brasiliensis</name>
    <dbReference type="NCBI Taxonomy" id="3981"/>
    <lineage>
        <taxon>Eukaryota</taxon>
        <taxon>Viridiplantae</taxon>
        <taxon>Streptophyta</taxon>
        <taxon>Embryophyta</taxon>
        <taxon>Tracheophyta</taxon>
        <taxon>Spermatophyta</taxon>
        <taxon>Magnoliopsida</taxon>
        <taxon>eudicotyledons</taxon>
        <taxon>Gunneridae</taxon>
        <taxon>Pentapetalae</taxon>
        <taxon>rosids</taxon>
        <taxon>fabids</taxon>
        <taxon>Malpighiales</taxon>
        <taxon>Euphorbiaceae</taxon>
        <taxon>Crotonoideae</taxon>
        <taxon>Micrandreae</taxon>
        <taxon>Hevea</taxon>
    </lineage>
</organism>
<name>A0A6A6NFZ3_HEVBR</name>
<sequence>MLIVQVTLDKYEPDVHDDVRGEPHNWVDGVVRSEGRGAVVSCDTSSSCMIIRPQQQKKDPSLLTREEIETPKIWAQIWHQQLVLAAVIRHMDHKNVMHDPQLKSYVIQVAAVLARQIRSEVVLSEIGFVSDLCRHLRKSLQATFESVAEQESNLNVLLQNSIEDCLLEVAEGEPCIMKLSEDQIAQLLSAFWIQANLPDNLPSNIEAIAHSCDTISLRLKRPSDGLVVRIFQLSYLSEIYPWNLTMVDPYLGISDDLQVHGKPQADVREYGSVADNQLASSLLLELRSKIFESDKVIIDTLIQSLSNATKDIPTSLLIEDDVISEASVADMTHFISKMPVSPSVSHVISIGKLLESALEVAGQVAGTSISTSPLPYDTMAKQCEDLGEGTRKKLSNWLAHKTHYSRGAGKFLTAFPATECTALEKIMCDATTKQGAVKPMNPCLAMRLPPASPFDNF</sequence>
<reference evidence="1 2" key="1">
    <citation type="journal article" date="2020" name="Mol. Plant">
        <title>The Chromosome-Based Rubber Tree Genome Provides New Insights into Spurge Genome Evolution and Rubber Biosynthesis.</title>
        <authorList>
            <person name="Liu J."/>
            <person name="Shi C."/>
            <person name="Shi C.C."/>
            <person name="Li W."/>
            <person name="Zhang Q.J."/>
            <person name="Zhang Y."/>
            <person name="Li K."/>
            <person name="Lu H.F."/>
            <person name="Shi C."/>
            <person name="Zhu S.T."/>
            <person name="Xiao Z.Y."/>
            <person name="Nan H."/>
            <person name="Yue Y."/>
            <person name="Zhu X.G."/>
            <person name="Wu Y."/>
            <person name="Hong X.N."/>
            <person name="Fan G.Y."/>
            <person name="Tong Y."/>
            <person name="Zhang D."/>
            <person name="Mao C.L."/>
            <person name="Liu Y.L."/>
            <person name="Hao S.J."/>
            <person name="Liu W.Q."/>
            <person name="Lv M.Q."/>
            <person name="Zhang H.B."/>
            <person name="Liu Y."/>
            <person name="Hu-Tang G.R."/>
            <person name="Wang J.P."/>
            <person name="Wang J.H."/>
            <person name="Sun Y.H."/>
            <person name="Ni S.B."/>
            <person name="Chen W.B."/>
            <person name="Zhang X.C."/>
            <person name="Jiao Y.N."/>
            <person name="Eichler E.E."/>
            <person name="Li G.H."/>
            <person name="Liu X."/>
            <person name="Gao L.Z."/>
        </authorList>
    </citation>
    <scope>NUCLEOTIDE SEQUENCE [LARGE SCALE GENOMIC DNA]</scope>
    <source>
        <strain evidence="2">cv. GT1</strain>
        <tissue evidence="1">Leaf</tissue>
    </source>
</reference>
<keyword evidence="2" id="KW-1185">Reference proteome</keyword>
<gene>
    <name evidence="1" type="ORF">GH714_006213</name>
</gene>
<evidence type="ECO:0000313" key="2">
    <source>
        <dbReference type="Proteomes" id="UP000467840"/>
    </source>
</evidence>
<dbReference type="Proteomes" id="UP000467840">
    <property type="component" value="Chromosome 5"/>
</dbReference>
<dbReference type="PANTHER" id="PTHR46087">
    <property type="entry name" value="PUTATIVE, EXPRESSED-RELATED"/>
    <property type="match status" value="1"/>
</dbReference>
<dbReference type="AlphaFoldDB" id="A0A6A6NFZ3"/>
<evidence type="ECO:0000313" key="1">
    <source>
        <dbReference type="EMBL" id="KAF2324020.1"/>
    </source>
</evidence>
<proteinExistence type="predicted"/>
<dbReference type="EMBL" id="JAAGAX010000001">
    <property type="protein sequence ID" value="KAF2324020.1"/>
    <property type="molecule type" value="Genomic_DNA"/>
</dbReference>
<protein>
    <submittedName>
        <fullName evidence="1">Uncharacterized protein</fullName>
    </submittedName>
</protein>
<accession>A0A6A6NFZ3</accession>
<dbReference type="PANTHER" id="PTHR46087:SF11">
    <property type="entry name" value="PROTEIN SEMI-ROLLED LEAF 2"/>
    <property type="match status" value="1"/>
</dbReference>